<dbReference type="PANTHER" id="PTHR39428:SF1">
    <property type="entry name" value="F420H(2)-DEPENDENT QUINONE REDUCTASE RV1261C"/>
    <property type="match status" value="1"/>
</dbReference>
<dbReference type="NCBIfam" id="TIGR00026">
    <property type="entry name" value="hi_GC_TIGR00026"/>
    <property type="match status" value="1"/>
</dbReference>
<keyword evidence="4" id="KW-1185">Reference proteome</keyword>
<dbReference type="Pfam" id="PF04075">
    <property type="entry name" value="F420H2_quin_red"/>
    <property type="match status" value="1"/>
</dbReference>
<evidence type="ECO:0000256" key="1">
    <source>
        <dbReference type="ARBA" id="ARBA00008710"/>
    </source>
</evidence>
<dbReference type="EMBL" id="JACIBV010000001">
    <property type="protein sequence ID" value="MBB3730040.1"/>
    <property type="molecule type" value="Genomic_DNA"/>
</dbReference>
<dbReference type="GO" id="GO:0005886">
    <property type="term" value="C:plasma membrane"/>
    <property type="evidence" value="ECO:0007669"/>
    <property type="project" value="TreeGrafter"/>
</dbReference>
<dbReference type="Gene3D" id="2.30.110.10">
    <property type="entry name" value="Electron Transport, Fmn-binding Protein, Chain A"/>
    <property type="match status" value="1"/>
</dbReference>
<proteinExistence type="inferred from homology"/>
<sequence length="112" mass="12572">MSNDLVITTVGRKTGRPRTTTHFYGEDRGHLVLVGPGSEAGPHLPGWYRDLMVNPDAEVRVDGRTLRVRAHTARGAERRQLWKKLVAREPVYQRYADAARGEIPVVVLEETA</sequence>
<organism evidence="3 4">
    <name type="scientific">Nonomuraea dietziae</name>
    <dbReference type="NCBI Taxonomy" id="65515"/>
    <lineage>
        <taxon>Bacteria</taxon>
        <taxon>Bacillati</taxon>
        <taxon>Actinomycetota</taxon>
        <taxon>Actinomycetes</taxon>
        <taxon>Streptosporangiales</taxon>
        <taxon>Streptosporangiaceae</taxon>
        <taxon>Nonomuraea</taxon>
    </lineage>
</organism>
<accession>A0A7W5VAE4</accession>
<evidence type="ECO:0000313" key="3">
    <source>
        <dbReference type="EMBL" id="MBB3730040.1"/>
    </source>
</evidence>
<name>A0A7W5VAE4_9ACTN</name>
<evidence type="ECO:0000313" key="4">
    <source>
        <dbReference type="Proteomes" id="UP000579945"/>
    </source>
</evidence>
<dbReference type="PANTHER" id="PTHR39428">
    <property type="entry name" value="F420H(2)-DEPENDENT QUINONE REDUCTASE RV1261C"/>
    <property type="match status" value="1"/>
</dbReference>
<dbReference type="AlphaFoldDB" id="A0A7W5VAE4"/>
<dbReference type="GO" id="GO:0070967">
    <property type="term" value="F:coenzyme F420 binding"/>
    <property type="evidence" value="ECO:0007669"/>
    <property type="project" value="TreeGrafter"/>
</dbReference>
<dbReference type="InterPro" id="IPR004378">
    <property type="entry name" value="F420H2_quin_Rdtase"/>
</dbReference>
<comment type="catalytic activity">
    <reaction evidence="2">
        <text>oxidized coenzyme F420-(gamma-L-Glu)(n) + a quinol + H(+) = reduced coenzyme F420-(gamma-L-Glu)(n) + a quinone</text>
        <dbReference type="Rhea" id="RHEA:39663"/>
        <dbReference type="Rhea" id="RHEA-COMP:12939"/>
        <dbReference type="Rhea" id="RHEA-COMP:14378"/>
        <dbReference type="ChEBI" id="CHEBI:15378"/>
        <dbReference type="ChEBI" id="CHEBI:24646"/>
        <dbReference type="ChEBI" id="CHEBI:132124"/>
        <dbReference type="ChEBI" id="CHEBI:133980"/>
        <dbReference type="ChEBI" id="CHEBI:139511"/>
    </reaction>
</comment>
<gene>
    <name evidence="3" type="ORF">FHR33_005900</name>
</gene>
<dbReference type="InterPro" id="IPR012349">
    <property type="entry name" value="Split_barrel_FMN-bd"/>
</dbReference>
<evidence type="ECO:0000256" key="2">
    <source>
        <dbReference type="ARBA" id="ARBA00049106"/>
    </source>
</evidence>
<comment type="similarity">
    <text evidence="1">Belongs to the F420H(2)-dependent quinone reductase family.</text>
</comment>
<comment type="caution">
    <text evidence="3">The sequence shown here is derived from an EMBL/GenBank/DDBJ whole genome shotgun (WGS) entry which is preliminary data.</text>
</comment>
<protein>
    <submittedName>
        <fullName evidence="3">Deazaflavin-dependent oxidoreductase (Nitroreductase family)</fullName>
    </submittedName>
</protein>
<dbReference type="GO" id="GO:0016491">
    <property type="term" value="F:oxidoreductase activity"/>
    <property type="evidence" value="ECO:0007669"/>
    <property type="project" value="InterPro"/>
</dbReference>
<dbReference type="SUPFAM" id="SSF50475">
    <property type="entry name" value="FMN-binding split barrel"/>
    <property type="match status" value="1"/>
</dbReference>
<dbReference type="Proteomes" id="UP000579945">
    <property type="component" value="Unassembled WGS sequence"/>
</dbReference>
<reference evidence="3 4" key="1">
    <citation type="submission" date="2020-08" db="EMBL/GenBank/DDBJ databases">
        <title>Sequencing the genomes of 1000 actinobacteria strains.</title>
        <authorList>
            <person name="Klenk H.-P."/>
        </authorList>
    </citation>
    <scope>NUCLEOTIDE SEQUENCE [LARGE SCALE GENOMIC DNA]</scope>
    <source>
        <strain evidence="3 4">DSM 44320</strain>
    </source>
</reference>